<comment type="caution">
    <text evidence="1">The sequence shown here is derived from an EMBL/GenBank/DDBJ whole genome shotgun (WGS) entry which is preliminary data.</text>
</comment>
<keyword evidence="2" id="KW-1185">Reference proteome</keyword>
<organism evidence="1 2">
    <name type="scientific">Lasiosphaeria hispida</name>
    <dbReference type="NCBI Taxonomy" id="260671"/>
    <lineage>
        <taxon>Eukaryota</taxon>
        <taxon>Fungi</taxon>
        <taxon>Dikarya</taxon>
        <taxon>Ascomycota</taxon>
        <taxon>Pezizomycotina</taxon>
        <taxon>Sordariomycetes</taxon>
        <taxon>Sordariomycetidae</taxon>
        <taxon>Sordariales</taxon>
        <taxon>Lasiosphaeriaceae</taxon>
        <taxon>Lasiosphaeria</taxon>
    </lineage>
</organism>
<dbReference type="Proteomes" id="UP001275084">
    <property type="component" value="Unassembled WGS sequence"/>
</dbReference>
<reference evidence="1" key="1">
    <citation type="journal article" date="2023" name="Mol. Phylogenet. Evol.">
        <title>Genome-scale phylogeny and comparative genomics of the fungal order Sordariales.</title>
        <authorList>
            <person name="Hensen N."/>
            <person name="Bonometti L."/>
            <person name="Westerberg I."/>
            <person name="Brannstrom I.O."/>
            <person name="Guillou S."/>
            <person name="Cros-Aarteil S."/>
            <person name="Calhoun S."/>
            <person name="Haridas S."/>
            <person name="Kuo A."/>
            <person name="Mondo S."/>
            <person name="Pangilinan J."/>
            <person name="Riley R."/>
            <person name="LaButti K."/>
            <person name="Andreopoulos B."/>
            <person name="Lipzen A."/>
            <person name="Chen C."/>
            <person name="Yan M."/>
            <person name="Daum C."/>
            <person name="Ng V."/>
            <person name="Clum A."/>
            <person name="Steindorff A."/>
            <person name="Ohm R.A."/>
            <person name="Martin F."/>
            <person name="Silar P."/>
            <person name="Natvig D.O."/>
            <person name="Lalanne C."/>
            <person name="Gautier V."/>
            <person name="Ament-Velasquez S.L."/>
            <person name="Kruys A."/>
            <person name="Hutchinson M.I."/>
            <person name="Powell A.J."/>
            <person name="Barry K."/>
            <person name="Miller A.N."/>
            <person name="Grigoriev I.V."/>
            <person name="Debuchy R."/>
            <person name="Gladieux P."/>
            <person name="Hiltunen Thoren M."/>
            <person name="Johannesson H."/>
        </authorList>
    </citation>
    <scope>NUCLEOTIDE SEQUENCE</scope>
    <source>
        <strain evidence="1">CBS 955.72</strain>
    </source>
</reference>
<dbReference type="EMBL" id="JAUIQD010000001">
    <property type="protein sequence ID" value="KAK3363760.1"/>
    <property type="molecule type" value="Genomic_DNA"/>
</dbReference>
<proteinExistence type="predicted"/>
<reference evidence="1" key="2">
    <citation type="submission" date="2023-06" db="EMBL/GenBank/DDBJ databases">
        <authorList>
            <consortium name="Lawrence Berkeley National Laboratory"/>
            <person name="Haridas S."/>
            <person name="Hensen N."/>
            <person name="Bonometti L."/>
            <person name="Westerberg I."/>
            <person name="Brannstrom I.O."/>
            <person name="Guillou S."/>
            <person name="Cros-Aarteil S."/>
            <person name="Calhoun S."/>
            <person name="Kuo A."/>
            <person name="Mondo S."/>
            <person name="Pangilinan J."/>
            <person name="Riley R."/>
            <person name="Labutti K."/>
            <person name="Andreopoulos B."/>
            <person name="Lipzen A."/>
            <person name="Chen C."/>
            <person name="Yanf M."/>
            <person name="Daum C."/>
            <person name="Ng V."/>
            <person name="Clum A."/>
            <person name="Steindorff A."/>
            <person name="Ohm R."/>
            <person name="Martin F."/>
            <person name="Silar P."/>
            <person name="Natvig D."/>
            <person name="Lalanne C."/>
            <person name="Gautier V."/>
            <person name="Ament-Velasquez S.L."/>
            <person name="Kruys A."/>
            <person name="Hutchinson M.I."/>
            <person name="Powell A.J."/>
            <person name="Barry K."/>
            <person name="Miller A.N."/>
            <person name="Grigoriev I.V."/>
            <person name="Debuchy R."/>
            <person name="Gladieux P."/>
            <person name="Thoren M.H."/>
            <person name="Johannesson H."/>
        </authorList>
    </citation>
    <scope>NUCLEOTIDE SEQUENCE</scope>
    <source>
        <strain evidence="1">CBS 955.72</strain>
    </source>
</reference>
<gene>
    <name evidence="1" type="ORF">B0T25DRAFT_513700</name>
</gene>
<protein>
    <submittedName>
        <fullName evidence="1">Uncharacterized protein</fullName>
    </submittedName>
</protein>
<dbReference type="AlphaFoldDB" id="A0AAJ0HVN8"/>
<name>A0AAJ0HVN8_9PEZI</name>
<evidence type="ECO:0000313" key="1">
    <source>
        <dbReference type="EMBL" id="KAK3363760.1"/>
    </source>
</evidence>
<accession>A0AAJ0HVN8</accession>
<sequence length="295" mass="32758">MKIPRYISMVDSVVIPSKTWPRESSVVLAMTPQPTYLLPGLSEDGRRAMVEMVDGESEADGPALEFCVTADDGPEATSSEVPKLAAMIGHGVGTVGGVQTTETLERWPLIPRLRAPMKKGDVKLLSSCDVFATAARRVSLPIPTTANTIQMADEKPRLDELDLDLARKLKSFIDTTSLRRLDDLKRLLLNWPSRGTSPSILPPESEMDKRLQLVSQLENHWERGFTKLTSKKSNTEWKPFTNRQITTLIAMNVANPLRFQPKTADSTASLPESLRKTPTLVKSYEFPSDLWGLAQ</sequence>
<evidence type="ECO:0000313" key="2">
    <source>
        <dbReference type="Proteomes" id="UP001275084"/>
    </source>
</evidence>